<evidence type="ECO:0008006" key="3">
    <source>
        <dbReference type="Google" id="ProtNLM"/>
    </source>
</evidence>
<dbReference type="EMBL" id="KI517881">
    <property type="protein sequence ID" value="ESQ29757.1"/>
    <property type="molecule type" value="Genomic_DNA"/>
</dbReference>
<protein>
    <recommendedName>
        <fullName evidence="3">F-box domain-containing protein</fullName>
    </recommendedName>
</protein>
<accession>V4KIM0</accession>
<keyword evidence="2" id="KW-1185">Reference proteome</keyword>
<evidence type="ECO:0000313" key="2">
    <source>
        <dbReference type="Proteomes" id="UP000030689"/>
    </source>
</evidence>
<name>V4KIM0_EUTSA</name>
<dbReference type="OMA" id="MVHASCV"/>
<sequence length="77" mass="8772">HFPSMTLSALSSCNMVHASCVCRVWNSVAIEELDLVVKAFTMQWRIKELFKRPFVISHRISRGDSVTSLTVKYSVQV</sequence>
<dbReference type="Proteomes" id="UP000030689">
    <property type="component" value="Unassembled WGS sequence"/>
</dbReference>
<dbReference type="Gramene" id="ESQ29757">
    <property type="protein sequence ID" value="ESQ29757"/>
    <property type="gene ID" value="EUTSA_v10024156mg"/>
</dbReference>
<dbReference type="STRING" id="72664.V4KIM0"/>
<proteinExistence type="predicted"/>
<dbReference type="AlphaFoldDB" id="V4KIM0"/>
<feature type="non-terminal residue" evidence="1">
    <location>
        <position position="1"/>
    </location>
</feature>
<reference evidence="1 2" key="1">
    <citation type="journal article" date="2013" name="Front. Plant Sci.">
        <title>The Reference Genome of the Halophytic Plant Eutrema salsugineum.</title>
        <authorList>
            <person name="Yang R."/>
            <person name="Jarvis D.E."/>
            <person name="Chen H."/>
            <person name="Beilstein M.A."/>
            <person name="Grimwood J."/>
            <person name="Jenkins J."/>
            <person name="Shu S."/>
            <person name="Prochnik S."/>
            <person name="Xin M."/>
            <person name="Ma C."/>
            <person name="Schmutz J."/>
            <person name="Wing R.A."/>
            <person name="Mitchell-Olds T."/>
            <person name="Schumaker K.S."/>
            <person name="Wang X."/>
        </authorList>
    </citation>
    <scope>NUCLEOTIDE SEQUENCE [LARGE SCALE GENOMIC DNA]</scope>
</reference>
<organism evidence="1 2">
    <name type="scientific">Eutrema salsugineum</name>
    <name type="common">Saltwater cress</name>
    <name type="synonym">Sisymbrium salsugineum</name>
    <dbReference type="NCBI Taxonomy" id="72664"/>
    <lineage>
        <taxon>Eukaryota</taxon>
        <taxon>Viridiplantae</taxon>
        <taxon>Streptophyta</taxon>
        <taxon>Embryophyta</taxon>
        <taxon>Tracheophyta</taxon>
        <taxon>Spermatophyta</taxon>
        <taxon>Magnoliopsida</taxon>
        <taxon>eudicotyledons</taxon>
        <taxon>Gunneridae</taxon>
        <taxon>Pentapetalae</taxon>
        <taxon>rosids</taxon>
        <taxon>malvids</taxon>
        <taxon>Brassicales</taxon>
        <taxon>Brassicaceae</taxon>
        <taxon>Eutremeae</taxon>
        <taxon>Eutrema</taxon>
    </lineage>
</organism>
<dbReference type="KEGG" id="eus:EUTSA_v10024156mg"/>
<dbReference type="eggNOG" id="KOG2850">
    <property type="taxonomic scope" value="Eukaryota"/>
</dbReference>
<gene>
    <name evidence="1" type="ORF">EUTSA_v10024156mg</name>
</gene>
<evidence type="ECO:0000313" key="1">
    <source>
        <dbReference type="EMBL" id="ESQ29757.1"/>
    </source>
</evidence>